<dbReference type="EMBL" id="JAINUF010000004">
    <property type="protein sequence ID" value="KAJ8365461.1"/>
    <property type="molecule type" value="Genomic_DNA"/>
</dbReference>
<dbReference type="AlphaFoldDB" id="A0A9Q1FT91"/>
<protein>
    <recommendedName>
        <fullName evidence="4">Secreted protein</fullName>
    </recommendedName>
</protein>
<organism evidence="2 3">
    <name type="scientific">Synaphobranchus kaupii</name>
    <name type="common">Kaup's arrowtooth eel</name>
    <dbReference type="NCBI Taxonomy" id="118154"/>
    <lineage>
        <taxon>Eukaryota</taxon>
        <taxon>Metazoa</taxon>
        <taxon>Chordata</taxon>
        <taxon>Craniata</taxon>
        <taxon>Vertebrata</taxon>
        <taxon>Euteleostomi</taxon>
        <taxon>Actinopterygii</taxon>
        <taxon>Neopterygii</taxon>
        <taxon>Teleostei</taxon>
        <taxon>Anguilliformes</taxon>
        <taxon>Synaphobranchidae</taxon>
        <taxon>Synaphobranchus</taxon>
    </lineage>
</organism>
<name>A0A9Q1FT91_SYNKA</name>
<accession>A0A9Q1FT91</accession>
<feature type="chain" id="PRO_5040253268" description="Secreted protein" evidence="1">
    <location>
        <begin position="26"/>
        <end position="92"/>
    </location>
</feature>
<reference evidence="2" key="1">
    <citation type="journal article" date="2023" name="Science">
        <title>Genome structures resolve the early diversification of teleost fishes.</title>
        <authorList>
            <person name="Parey E."/>
            <person name="Louis A."/>
            <person name="Montfort J."/>
            <person name="Bouchez O."/>
            <person name="Roques C."/>
            <person name="Iampietro C."/>
            <person name="Lluch J."/>
            <person name="Castinel A."/>
            <person name="Donnadieu C."/>
            <person name="Desvignes T."/>
            <person name="Floi Bucao C."/>
            <person name="Jouanno E."/>
            <person name="Wen M."/>
            <person name="Mejri S."/>
            <person name="Dirks R."/>
            <person name="Jansen H."/>
            <person name="Henkel C."/>
            <person name="Chen W.J."/>
            <person name="Zahm M."/>
            <person name="Cabau C."/>
            <person name="Klopp C."/>
            <person name="Thompson A.W."/>
            <person name="Robinson-Rechavi M."/>
            <person name="Braasch I."/>
            <person name="Lecointre G."/>
            <person name="Bobe J."/>
            <person name="Postlethwait J.H."/>
            <person name="Berthelot C."/>
            <person name="Roest Crollius H."/>
            <person name="Guiguen Y."/>
        </authorList>
    </citation>
    <scope>NUCLEOTIDE SEQUENCE</scope>
    <source>
        <strain evidence="2">WJC10195</strain>
    </source>
</reference>
<sequence>MKEGVRNFFFFLLGDLLGELSGVRASSIFSPPLTAISTLSALVVSWLTRLLRSSSASCAPSFPFGMPPAWFSAADGSRASRRDWVTAAGAPK</sequence>
<comment type="caution">
    <text evidence="2">The sequence shown here is derived from an EMBL/GenBank/DDBJ whole genome shotgun (WGS) entry which is preliminary data.</text>
</comment>
<keyword evidence="1" id="KW-0732">Signal</keyword>
<evidence type="ECO:0000256" key="1">
    <source>
        <dbReference type="SAM" id="SignalP"/>
    </source>
</evidence>
<evidence type="ECO:0008006" key="4">
    <source>
        <dbReference type="Google" id="ProtNLM"/>
    </source>
</evidence>
<keyword evidence="3" id="KW-1185">Reference proteome</keyword>
<feature type="signal peptide" evidence="1">
    <location>
        <begin position="1"/>
        <end position="25"/>
    </location>
</feature>
<gene>
    <name evidence="2" type="ORF">SKAU_G00142920</name>
</gene>
<evidence type="ECO:0000313" key="3">
    <source>
        <dbReference type="Proteomes" id="UP001152622"/>
    </source>
</evidence>
<evidence type="ECO:0000313" key="2">
    <source>
        <dbReference type="EMBL" id="KAJ8365461.1"/>
    </source>
</evidence>
<dbReference type="Proteomes" id="UP001152622">
    <property type="component" value="Chromosome 4"/>
</dbReference>
<proteinExistence type="predicted"/>